<comment type="caution">
    <text evidence="3">The sequence shown here is derived from an EMBL/GenBank/DDBJ whole genome shotgun (WGS) entry which is preliminary data.</text>
</comment>
<organism evidence="3 4">
    <name type="scientific">Prolixibacter denitrificans</name>
    <dbReference type="NCBI Taxonomy" id="1541063"/>
    <lineage>
        <taxon>Bacteria</taxon>
        <taxon>Pseudomonadati</taxon>
        <taxon>Bacteroidota</taxon>
        <taxon>Bacteroidia</taxon>
        <taxon>Marinilabiliales</taxon>
        <taxon>Prolixibacteraceae</taxon>
        <taxon>Prolixibacter</taxon>
    </lineage>
</organism>
<dbReference type="OrthoDB" id="4774596at2"/>
<dbReference type="Proteomes" id="UP000396862">
    <property type="component" value="Unassembled WGS sequence"/>
</dbReference>
<gene>
    <name evidence="3" type="ORF">CLV93_11042</name>
    <name evidence="2" type="ORF">JCM18694_19040</name>
</gene>
<feature type="domain" description="ABM" evidence="1">
    <location>
        <begin position="53"/>
        <end position="115"/>
    </location>
</feature>
<dbReference type="RefSeq" id="WP_106543252.1">
    <property type="nucleotide sequence ID" value="NZ_BLAU01000001.1"/>
</dbReference>
<dbReference type="InterPro" id="IPR011008">
    <property type="entry name" value="Dimeric_a/b-barrel"/>
</dbReference>
<dbReference type="Proteomes" id="UP000240621">
    <property type="component" value="Unassembled WGS sequence"/>
</dbReference>
<evidence type="ECO:0000313" key="4">
    <source>
        <dbReference type="Proteomes" id="UP000240621"/>
    </source>
</evidence>
<dbReference type="InterPro" id="IPR007138">
    <property type="entry name" value="ABM_dom"/>
</dbReference>
<reference evidence="2 5" key="2">
    <citation type="submission" date="2019-10" db="EMBL/GenBank/DDBJ databases">
        <title>Prolixibacter strains distinguished by the presence of nitrate reductase genes were adept at nitrate-dependent anaerobic corrosion of metallic iron and carbon steel.</title>
        <authorList>
            <person name="Iino T."/>
            <person name="Shono N."/>
            <person name="Ito K."/>
            <person name="Nakamura R."/>
            <person name="Sueoka K."/>
            <person name="Harayama S."/>
            <person name="Ohkuma M."/>
        </authorList>
    </citation>
    <scope>NUCLEOTIDE SEQUENCE [LARGE SCALE GENOMIC DNA]</scope>
    <source>
        <strain evidence="2 5">MIC1-1</strain>
    </source>
</reference>
<evidence type="ECO:0000313" key="3">
    <source>
        <dbReference type="EMBL" id="PSK81258.1"/>
    </source>
</evidence>
<proteinExistence type="predicted"/>
<reference evidence="3 4" key="1">
    <citation type="submission" date="2018-03" db="EMBL/GenBank/DDBJ databases">
        <title>Genomic Encyclopedia of Archaeal and Bacterial Type Strains, Phase II (KMG-II): from individual species to whole genera.</title>
        <authorList>
            <person name="Goeker M."/>
        </authorList>
    </citation>
    <scope>NUCLEOTIDE SEQUENCE [LARGE SCALE GENOMIC DNA]</scope>
    <source>
        <strain evidence="3 4">DSM 27267</strain>
    </source>
</reference>
<accession>A0A2P8C8G9</accession>
<protein>
    <recommendedName>
        <fullName evidence="1">ABM domain-containing protein</fullName>
    </recommendedName>
</protein>
<dbReference type="Gene3D" id="3.30.70.100">
    <property type="match status" value="1"/>
</dbReference>
<keyword evidence="5" id="KW-1185">Reference proteome</keyword>
<dbReference type="SUPFAM" id="SSF54909">
    <property type="entry name" value="Dimeric alpha+beta barrel"/>
    <property type="match status" value="1"/>
</dbReference>
<sequence length="151" mass="17766">MKTVLLLGLILCQSLVTEDVPNIHHKHEKKKNIMNSTHQNIANNIKTERQVLIDKFYVPKEAKSEFVNRMMLNRHFIKNLPGFITDNVYEHTDEEGNFIYVTVAIWQNSAALDKAKEAVQQEYKRINFAPPEMLNRLHIKMEREIYSELDD</sequence>
<evidence type="ECO:0000313" key="2">
    <source>
        <dbReference type="EMBL" id="GET21658.1"/>
    </source>
</evidence>
<dbReference type="AlphaFoldDB" id="A0A2P8C8G9"/>
<name>A0A2P8C8G9_9BACT</name>
<evidence type="ECO:0000259" key="1">
    <source>
        <dbReference type="Pfam" id="PF03992"/>
    </source>
</evidence>
<dbReference type="Pfam" id="PF03992">
    <property type="entry name" value="ABM"/>
    <property type="match status" value="1"/>
</dbReference>
<dbReference type="EMBL" id="BLAU01000001">
    <property type="protein sequence ID" value="GET21658.1"/>
    <property type="molecule type" value="Genomic_DNA"/>
</dbReference>
<dbReference type="EMBL" id="PYGC01000010">
    <property type="protein sequence ID" value="PSK81258.1"/>
    <property type="molecule type" value="Genomic_DNA"/>
</dbReference>
<evidence type="ECO:0000313" key="5">
    <source>
        <dbReference type="Proteomes" id="UP000396862"/>
    </source>
</evidence>